<keyword evidence="4" id="KW-0411">Iron-sulfur</keyword>
<dbReference type="AlphaFoldDB" id="A0A5K7YNP9"/>
<keyword evidence="3" id="KW-0408">Iron</keyword>
<protein>
    <recommendedName>
        <fullName evidence="5">4Fe-4S domain-containing protein</fullName>
    </recommendedName>
</protein>
<dbReference type="Pfam" id="PF04060">
    <property type="entry name" value="FeS"/>
    <property type="match status" value="1"/>
</dbReference>
<dbReference type="InterPro" id="IPR007202">
    <property type="entry name" value="4Fe-4S_dom"/>
</dbReference>
<dbReference type="EMBL" id="AP021874">
    <property type="protein sequence ID" value="BBO69499.1"/>
    <property type="molecule type" value="Genomic_DNA"/>
</dbReference>
<keyword evidence="2" id="KW-0479">Metal-binding</keyword>
<proteinExistence type="predicted"/>
<evidence type="ECO:0000313" key="6">
    <source>
        <dbReference type="EMBL" id="BBO69499.1"/>
    </source>
</evidence>
<feature type="domain" description="4Fe-4S" evidence="5">
    <location>
        <begin position="31"/>
        <end position="102"/>
    </location>
</feature>
<accession>A0A5K7YNP9</accession>
<reference evidence="6 7" key="1">
    <citation type="submission" date="2019-11" db="EMBL/GenBank/DDBJ databases">
        <title>Comparative genomics of hydrocarbon-degrading Desulfosarcina strains.</title>
        <authorList>
            <person name="Watanabe M."/>
            <person name="Kojima H."/>
            <person name="Fukui M."/>
        </authorList>
    </citation>
    <scope>NUCLEOTIDE SEQUENCE [LARGE SCALE GENOMIC DNA]</scope>
    <source>
        <strain evidence="6 7">PL12</strain>
    </source>
</reference>
<evidence type="ECO:0000256" key="1">
    <source>
        <dbReference type="ARBA" id="ARBA00022485"/>
    </source>
</evidence>
<organism evidence="6 7">
    <name type="scientific">Desulfosarcina alkanivorans</name>
    <dbReference type="NCBI Taxonomy" id="571177"/>
    <lineage>
        <taxon>Bacteria</taxon>
        <taxon>Pseudomonadati</taxon>
        <taxon>Thermodesulfobacteriota</taxon>
        <taxon>Desulfobacteria</taxon>
        <taxon>Desulfobacterales</taxon>
        <taxon>Desulfosarcinaceae</taxon>
        <taxon>Desulfosarcina</taxon>
    </lineage>
</organism>
<keyword evidence="1" id="KW-0004">4Fe-4S</keyword>
<dbReference type="InterPro" id="IPR024264">
    <property type="entry name" value="DUF3786"/>
</dbReference>
<evidence type="ECO:0000256" key="3">
    <source>
        <dbReference type="ARBA" id="ARBA00023004"/>
    </source>
</evidence>
<dbReference type="Proteomes" id="UP000427906">
    <property type="component" value="Chromosome"/>
</dbReference>
<dbReference type="GO" id="GO:0046872">
    <property type="term" value="F:metal ion binding"/>
    <property type="evidence" value="ECO:0007669"/>
    <property type="project" value="UniProtKB-KW"/>
</dbReference>
<evidence type="ECO:0000313" key="7">
    <source>
        <dbReference type="Proteomes" id="UP000427906"/>
    </source>
</evidence>
<dbReference type="Gene3D" id="1.10.15.40">
    <property type="entry name" value="Electron transport complex subunit B, putative Fe-S cluster"/>
    <property type="match status" value="1"/>
</dbReference>
<sequence length="302" mass="33641">MIAQHKHSNQADIEIGQNDRVRMDTRREGRDVMPQLKTLMDVFKLLDKTNCRKCNEKTCMAFAAAVFQGNRPISDCPQLPPEVARLHGSRPMQRSNNERDVEKQLARLKAKLGEVDLTASAPRLGAAVDGAKLVLKIMGKEFKVDADGNIVTDIHVNPWVTGPILNYIIYCKGTPIKGKWVPLRELPSGGDWYRLFGQRCEKPMKKIADAYGDLFADLVALFNGQPVENHYPSDVALVLHPLPRVPLLICYWHPEEGMGSKLNLFFDASAEDNLGIDGIYALGTGITRMFERLALRHGGAPA</sequence>
<dbReference type="Pfam" id="PF12654">
    <property type="entry name" value="DUF3786"/>
    <property type="match status" value="1"/>
</dbReference>
<evidence type="ECO:0000256" key="2">
    <source>
        <dbReference type="ARBA" id="ARBA00022723"/>
    </source>
</evidence>
<evidence type="ECO:0000259" key="5">
    <source>
        <dbReference type="PROSITE" id="PS51656"/>
    </source>
</evidence>
<gene>
    <name evidence="6" type="ORF">DSCA_34290</name>
</gene>
<evidence type="ECO:0000256" key="4">
    <source>
        <dbReference type="ARBA" id="ARBA00023014"/>
    </source>
</evidence>
<dbReference type="PROSITE" id="PS51656">
    <property type="entry name" value="4FE4S"/>
    <property type="match status" value="1"/>
</dbReference>
<name>A0A5K7YNP9_9BACT</name>
<dbReference type="KEGG" id="dalk:DSCA_34290"/>
<keyword evidence="7" id="KW-1185">Reference proteome</keyword>
<dbReference type="GO" id="GO:0051539">
    <property type="term" value="F:4 iron, 4 sulfur cluster binding"/>
    <property type="evidence" value="ECO:0007669"/>
    <property type="project" value="UniProtKB-KW"/>
</dbReference>